<dbReference type="Pfam" id="PF00072">
    <property type="entry name" value="Response_reg"/>
    <property type="match status" value="1"/>
</dbReference>
<dbReference type="RefSeq" id="WP_138856918.1">
    <property type="nucleotide sequence ID" value="NZ_CP040709.1"/>
</dbReference>
<comment type="caution">
    <text evidence="4">The sequence shown here is derived from an EMBL/GenBank/DDBJ whole genome shotgun (WGS) entry which is preliminary data.</text>
</comment>
<dbReference type="InterPro" id="IPR011006">
    <property type="entry name" value="CheY-like_superfamily"/>
</dbReference>
<keyword evidence="5" id="KW-1185">Reference proteome</keyword>
<dbReference type="OrthoDB" id="9789181at2"/>
<evidence type="ECO:0000256" key="2">
    <source>
        <dbReference type="PROSITE-ProRule" id="PRU00169"/>
    </source>
</evidence>
<feature type="domain" description="Response regulatory" evidence="3">
    <location>
        <begin position="2"/>
        <end position="121"/>
    </location>
</feature>
<dbReference type="Proteomes" id="UP000554837">
    <property type="component" value="Unassembled WGS sequence"/>
</dbReference>
<proteinExistence type="predicted"/>
<dbReference type="PROSITE" id="PS50110">
    <property type="entry name" value="RESPONSE_REGULATORY"/>
    <property type="match status" value="1"/>
</dbReference>
<evidence type="ECO:0000313" key="4">
    <source>
        <dbReference type="EMBL" id="MBB5204087.1"/>
    </source>
</evidence>
<dbReference type="EMBL" id="JACHHO010000001">
    <property type="protein sequence ID" value="MBB5204087.1"/>
    <property type="molecule type" value="Genomic_DNA"/>
</dbReference>
<gene>
    <name evidence="4" type="ORF">HNQ51_001380</name>
</gene>
<dbReference type="SMART" id="SM00448">
    <property type="entry name" value="REC"/>
    <property type="match status" value="1"/>
</dbReference>
<keyword evidence="1 2" id="KW-0597">Phosphoprotein</keyword>
<reference evidence="4 5" key="1">
    <citation type="submission" date="2020-08" db="EMBL/GenBank/DDBJ databases">
        <title>Genomic Encyclopedia of Type Strains, Phase IV (KMG-IV): sequencing the most valuable type-strain genomes for metagenomic binning, comparative biology and taxonomic classification.</title>
        <authorList>
            <person name="Goeker M."/>
        </authorList>
    </citation>
    <scope>NUCLEOTIDE SEQUENCE [LARGE SCALE GENOMIC DNA]</scope>
    <source>
        <strain evidence="4 5">DSM 23958</strain>
    </source>
</reference>
<dbReference type="PANTHER" id="PTHR44591:SF3">
    <property type="entry name" value="RESPONSE REGULATORY DOMAIN-CONTAINING PROTEIN"/>
    <property type="match status" value="1"/>
</dbReference>
<sequence length="230" mass="25447">MKILVVDDEAISRMALMDVIQSAGNYRVQEASSGEEAWTQLNAALIPPMLVCCDIRMPVMSGIELLQRARANPAFKDLPFVLISMANDADTIKSAIQFGVSGYIVKPFTQGDARARLDKVLSQCHARMLEAPESTMARMKLMPDRYRAYLLSLQRQLELLVAEFANALNAEALKTARERMALLETGLAPLGLWRAAQLFKRCAEGEPTAADAAECLDEVRQHVHLQLCAI</sequence>
<dbReference type="Gene3D" id="3.40.50.2300">
    <property type="match status" value="1"/>
</dbReference>
<evidence type="ECO:0000313" key="5">
    <source>
        <dbReference type="Proteomes" id="UP000554837"/>
    </source>
</evidence>
<dbReference type="PANTHER" id="PTHR44591">
    <property type="entry name" value="STRESS RESPONSE REGULATOR PROTEIN 1"/>
    <property type="match status" value="1"/>
</dbReference>
<evidence type="ECO:0000256" key="1">
    <source>
        <dbReference type="ARBA" id="ARBA00022553"/>
    </source>
</evidence>
<feature type="modified residue" description="4-aspartylphosphate" evidence="2">
    <location>
        <position position="54"/>
    </location>
</feature>
<dbReference type="InterPro" id="IPR050595">
    <property type="entry name" value="Bact_response_regulator"/>
</dbReference>
<dbReference type="GO" id="GO:0000160">
    <property type="term" value="P:phosphorelay signal transduction system"/>
    <property type="evidence" value="ECO:0007669"/>
    <property type="project" value="InterPro"/>
</dbReference>
<name>A0A840RZ84_9BURK</name>
<accession>A0A840RZ84</accession>
<dbReference type="SUPFAM" id="SSF52172">
    <property type="entry name" value="CheY-like"/>
    <property type="match status" value="1"/>
</dbReference>
<evidence type="ECO:0000259" key="3">
    <source>
        <dbReference type="PROSITE" id="PS50110"/>
    </source>
</evidence>
<protein>
    <submittedName>
        <fullName evidence="4">Two-component system chemotaxis response regulator CheY</fullName>
    </submittedName>
</protein>
<dbReference type="AlphaFoldDB" id="A0A840RZ84"/>
<dbReference type="InterPro" id="IPR001789">
    <property type="entry name" value="Sig_transdc_resp-reg_receiver"/>
</dbReference>
<organism evidence="4 5">
    <name type="scientific">Inhella inkyongensis</name>
    <dbReference type="NCBI Taxonomy" id="392593"/>
    <lineage>
        <taxon>Bacteria</taxon>
        <taxon>Pseudomonadati</taxon>
        <taxon>Pseudomonadota</taxon>
        <taxon>Betaproteobacteria</taxon>
        <taxon>Burkholderiales</taxon>
        <taxon>Sphaerotilaceae</taxon>
        <taxon>Inhella</taxon>
    </lineage>
</organism>